<keyword evidence="12" id="KW-1185">Reference proteome</keyword>
<evidence type="ECO:0000256" key="3">
    <source>
        <dbReference type="ARBA" id="ARBA00022475"/>
    </source>
</evidence>
<evidence type="ECO:0000256" key="10">
    <source>
        <dbReference type="SAM" id="Phobius"/>
    </source>
</evidence>
<keyword evidence="6" id="KW-0029">Amino-acid transport</keyword>
<accession>A0A0P7I132</accession>
<feature type="transmembrane region" description="Helical" evidence="10">
    <location>
        <begin position="305"/>
        <end position="325"/>
    </location>
</feature>
<comment type="similarity">
    <text evidence="9">Belongs to the binding-protein-dependent transport system permease family. LivHM subfamily.</text>
</comment>
<sequence>MDFLNAIVALSNFVLIPAISYGSQLAIGALGVTMIYGILRFSNFAHGDSMAFGAMVTIFVTWWFQSMGVSIDPLPTALLALPFGILGTALMVLATDRVVYRFYRRVKAKPIVFVMASMGVMFIMNGVVRFLIGPGEQRFADGARFIIKAREFKEMTGLREGLAFKTSQGITIITAVLVVAALFWFLNKTRTGKSMRAFSDNEDLALLSGINPERVVMVTWIIVAALITIAGVLYGLDKSFKPFTYFQLLLPIFASAIVGGLGNPLGAIAGGFVIAFSEVTITYAWKKVATYLLPEALEPSGLAQLLSTDYKFAVSFVILIVVLLIKPTGLFKGQSV</sequence>
<evidence type="ECO:0000256" key="8">
    <source>
        <dbReference type="ARBA" id="ARBA00023136"/>
    </source>
</evidence>
<evidence type="ECO:0000256" key="6">
    <source>
        <dbReference type="ARBA" id="ARBA00022970"/>
    </source>
</evidence>
<dbReference type="InterPro" id="IPR001851">
    <property type="entry name" value="ABC_transp_permease"/>
</dbReference>
<evidence type="ECO:0000256" key="5">
    <source>
        <dbReference type="ARBA" id="ARBA00022692"/>
    </source>
</evidence>
<dbReference type="CDD" id="cd06582">
    <property type="entry name" value="TM_PBP1_LivH_like"/>
    <property type="match status" value="1"/>
</dbReference>
<dbReference type="Pfam" id="PF02653">
    <property type="entry name" value="BPD_transp_2"/>
    <property type="match status" value="1"/>
</dbReference>
<evidence type="ECO:0000313" key="11">
    <source>
        <dbReference type="EMBL" id="KPN62553.1"/>
    </source>
</evidence>
<dbReference type="GO" id="GO:0015808">
    <property type="term" value="P:L-alanine transport"/>
    <property type="evidence" value="ECO:0007669"/>
    <property type="project" value="TreeGrafter"/>
</dbReference>
<evidence type="ECO:0000256" key="7">
    <source>
        <dbReference type="ARBA" id="ARBA00022989"/>
    </source>
</evidence>
<organism evidence="11 12">
    <name type="scientific">Aliiroseovarius crassostreae</name>
    <dbReference type="NCBI Taxonomy" id="154981"/>
    <lineage>
        <taxon>Bacteria</taxon>
        <taxon>Pseudomonadati</taxon>
        <taxon>Pseudomonadota</taxon>
        <taxon>Alphaproteobacteria</taxon>
        <taxon>Rhodobacterales</taxon>
        <taxon>Paracoccaceae</taxon>
        <taxon>Aliiroseovarius</taxon>
    </lineage>
</organism>
<keyword evidence="7 10" id="KW-1133">Transmembrane helix</keyword>
<reference evidence="11 12" key="1">
    <citation type="submission" date="2015-09" db="EMBL/GenBank/DDBJ databases">
        <title>Draft genome sequence of Aliiroseovarius crassostreae CV919-312TSm, the causative agent of Roseovarius Oyster Disease (formerly Juvenile Oyster Disease).</title>
        <authorList>
            <person name="Kessner L."/>
            <person name="Spinard E."/>
            <person name="Nelson D."/>
        </authorList>
    </citation>
    <scope>NUCLEOTIDE SEQUENCE [LARGE SCALE GENOMIC DNA]</scope>
    <source>
        <strain evidence="11 12">CV919-312</strain>
    </source>
</reference>
<dbReference type="Proteomes" id="UP000050471">
    <property type="component" value="Unassembled WGS sequence"/>
</dbReference>
<feature type="transmembrane region" description="Helical" evidence="10">
    <location>
        <begin position="168"/>
        <end position="186"/>
    </location>
</feature>
<dbReference type="GO" id="GO:0005886">
    <property type="term" value="C:plasma membrane"/>
    <property type="evidence" value="ECO:0007669"/>
    <property type="project" value="UniProtKB-SubCell"/>
</dbReference>
<dbReference type="PANTHER" id="PTHR11795">
    <property type="entry name" value="BRANCHED-CHAIN AMINO ACID TRANSPORT SYSTEM PERMEASE PROTEIN LIVH"/>
    <property type="match status" value="1"/>
</dbReference>
<protein>
    <submittedName>
        <fullName evidence="11">Branched-chain amino acid ABC transporter permease</fullName>
    </submittedName>
</protein>
<dbReference type="OrthoDB" id="9807115at2"/>
<dbReference type="GO" id="GO:0005304">
    <property type="term" value="F:L-valine transmembrane transporter activity"/>
    <property type="evidence" value="ECO:0007669"/>
    <property type="project" value="TreeGrafter"/>
</dbReference>
<feature type="transmembrane region" description="Helical" evidence="10">
    <location>
        <begin position="111"/>
        <end position="132"/>
    </location>
</feature>
<dbReference type="GO" id="GO:0015188">
    <property type="term" value="F:L-isoleucine transmembrane transporter activity"/>
    <property type="evidence" value="ECO:0007669"/>
    <property type="project" value="TreeGrafter"/>
</dbReference>
<evidence type="ECO:0000313" key="12">
    <source>
        <dbReference type="Proteomes" id="UP000050471"/>
    </source>
</evidence>
<dbReference type="RefSeq" id="WP_055192366.1">
    <property type="nucleotide sequence ID" value="NZ_FPBS01000049.1"/>
</dbReference>
<comment type="subcellular location">
    <subcellularLocation>
        <location evidence="1">Cell membrane</location>
        <topology evidence="1">Multi-pass membrane protein</topology>
    </subcellularLocation>
</comment>
<evidence type="ECO:0000256" key="1">
    <source>
        <dbReference type="ARBA" id="ARBA00004651"/>
    </source>
</evidence>
<keyword evidence="8 10" id="KW-0472">Membrane</keyword>
<keyword evidence="3" id="KW-1003">Cell membrane</keyword>
<dbReference type="AlphaFoldDB" id="A0A0P7I132"/>
<feature type="transmembrane region" description="Helical" evidence="10">
    <location>
        <begin position="77"/>
        <end position="99"/>
    </location>
</feature>
<feature type="transmembrane region" description="Helical" evidence="10">
    <location>
        <begin position="6"/>
        <end position="39"/>
    </location>
</feature>
<name>A0A0P7I132_9RHOB</name>
<keyword evidence="5 10" id="KW-0812">Transmembrane</keyword>
<dbReference type="STRING" id="154981.AKJ29_10080"/>
<dbReference type="GO" id="GO:0015192">
    <property type="term" value="F:L-phenylalanine transmembrane transporter activity"/>
    <property type="evidence" value="ECO:0007669"/>
    <property type="project" value="TreeGrafter"/>
</dbReference>
<evidence type="ECO:0000256" key="9">
    <source>
        <dbReference type="ARBA" id="ARBA00037998"/>
    </source>
</evidence>
<dbReference type="GO" id="GO:0015190">
    <property type="term" value="F:L-leucine transmembrane transporter activity"/>
    <property type="evidence" value="ECO:0007669"/>
    <property type="project" value="TreeGrafter"/>
</dbReference>
<dbReference type="PANTHER" id="PTHR11795:SF371">
    <property type="entry name" value="HIGH-AFFINITY BRANCHED-CHAIN AMINO ACID TRANSPORT SYSTEM PERMEASE PROTEIN LIVH"/>
    <property type="match status" value="1"/>
</dbReference>
<feature type="transmembrane region" description="Helical" evidence="10">
    <location>
        <begin position="215"/>
        <end position="236"/>
    </location>
</feature>
<proteinExistence type="inferred from homology"/>
<evidence type="ECO:0000256" key="2">
    <source>
        <dbReference type="ARBA" id="ARBA00022448"/>
    </source>
</evidence>
<dbReference type="InterPro" id="IPR052157">
    <property type="entry name" value="BCAA_transport_permease"/>
</dbReference>
<feature type="transmembrane region" description="Helical" evidence="10">
    <location>
        <begin position="51"/>
        <end position="71"/>
    </location>
</feature>
<keyword evidence="2" id="KW-0813">Transport</keyword>
<comment type="caution">
    <text evidence="11">The sequence shown here is derived from an EMBL/GenBank/DDBJ whole genome shotgun (WGS) entry which is preliminary data.</text>
</comment>
<evidence type="ECO:0000256" key="4">
    <source>
        <dbReference type="ARBA" id="ARBA00022519"/>
    </source>
</evidence>
<gene>
    <name evidence="11" type="ORF">AKJ29_10080</name>
</gene>
<dbReference type="GO" id="GO:1903806">
    <property type="term" value="P:L-isoleucine import across plasma membrane"/>
    <property type="evidence" value="ECO:0007669"/>
    <property type="project" value="TreeGrafter"/>
</dbReference>
<dbReference type="GO" id="GO:0042941">
    <property type="term" value="P:D-alanine transmembrane transport"/>
    <property type="evidence" value="ECO:0007669"/>
    <property type="project" value="TreeGrafter"/>
</dbReference>
<dbReference type="EMBL" id="LKBA01000019">
    <property type="protein sequence ID" value="KPN62553.1"/>
    <property type="molecule type" value="Genomic_DNA"/>
</dbReference>
<keyword evidence="4" id="KW-0997">Cell inner membrane</keyword>